<gene>
    <name evidence="4" type="primary">MEIG1</name>
</gene>
<reference evidence="4" key="1">
    <citation type="submission" date="2025-08" db="UniProtKB">
        <authorList>
            <consortium name="Ensembl"/>
        </authorList>
    </citation>
    <scope>IDENTIFICATION</scope>
</reference>
<feature type="region of interest" description="Disordered" evidence="3">
    <location>
        <begin position="1"/>
        <end position="46"/>
    </location>
</feature>
<keyword evidence="5" id="KW-1185">Reference proteome</keyword>
<protein>
    <submittedName>
        <fullName evidence="4">Meiosis/spermiosis associated 1</fullName>
    </submittedName>
</protein>
<evidence type="ECO:0000313" key="5">
    <source>
        <dbReference type="Proteomes" id="UP000694426"/>
    </source>
</evidence>
<evidence type="ECO:0000256" key="2">
    <source>
        <dbReference type="ARBA" id="ARBA00008514"/>
    </source>
</evidence>
<dbReference type="GeneTree" id="ENSGT00390000013550"/>
<sequence>MEQVAQRGCGVSLLGDIQKPSRHGSGQPAQGTPVDRPPAMVSQEVPGTSRCLGEAHVLDEFSTSCDEVLDPSNVKKSEASAVMAKADLKPKSIRHAKNWSDEVENLYRFQQAGYRDEFEYKQVKQVDTVECWPETGFVKKLQRRDNTFYYYNKQRECEDKEKQHLSEARAQLPPPVAPKQGLRSPAAWRLGTWGLCSACGTWLPLPLCRVKPAAKLSAHRRDAQTPRPLAWPVTQTATT</sequence>
<dbReference type="Ensembl" id="ENSABRT00000022693.1">
    <property type="protein sequence ID" value="ENSABRP00000015924.1"/>
    <property type="gene ID" value="ENSABRG00000013980.1"/>
</dbReference>
<name>A0A8B9CAS7_9AVES</name>
<dbReference type="PANTHER" id="PTHR17008">
    <property type="entry name" value="MEIOSIS-EXPRESSED GENE 1 PROTEIN"/>
    <property type="match status" value="1"/>
</dbReference>
<dbReference type="Pfam" id="PF15163">
    <property type="entry name" value="Meiosis_expr"/>
    <property type="match status" value="1"/>
</dbReference>
<evidence type="ECO:0000256" key="3">
    <source>
        <dbReference type="SAM" id="MobiDB-lite"/>
    </source>
</evidence>
<comment type="function">
    <text evidence="1">Essential for spermiogenesis.</text>
</comment>
<dbReference type="GO" id="GO:0005634">
    <property type="term" value="C:nucleus"/>
    <property type="evidence" value="ECO:0007669"/>
    <property type="project" value="InterPro"/>
</dbReference>
<proteinExistence type="inferred from homology"/>
<evidence type="ECO:0000256" key="1">
    <source>
        <dbReference type="ARBA" id="ARBA00003351"/>
    </source>
</evidence>
<comment type="similarity">
    <text evidence="2">Belongs to the MEIG1 family.</text>
</comment>
<dbReference type="Proteomes" id="UP000694426">
    <property type="component" value="Unplaced"/>
</dbReference>
<feature type="region of interest" description="Disordered" evidence="3">
    <location>
        <begin position="219"/>
        <end position="239"/>
    </location>
</feature>
<organism evidence="4 5">
    <name type="scientific">Anser brachyrhynchus</name>
    <name type="common">Pink-footed goose</name>
    <dbReference type="NCBI Taxonomy" id="132585"/>
    <lineage>
        <taxon>Eukaryota</taxon>
        <taxon>Metazoa</taxon>
        <taxon>Chordata</taxon>
        <taxon>Craniata</taxon>
        <taxon>Vertebrata</taxon>
        <taxon>Euteleostomi</taxon>
        <taxon>Archelosauria</taxon>
        <taxon>Archosauria</taxon>
        <taxon>Dinosauria</taxon>
        <taxon>Saurischia</taxon>
        <taxon>Theropoda</taxon>
        <taxon>Coelurosauria</taxon>
        <taxon>Aves</taxon>
        <taxon>Neognathae</taxon>
        <taxon>Galloanserae</taxon>
        <taxon>Anseriformes</taxon>
        <taxon>Anatidae</taxon>
        <taxon>Anserinae</taxon>
        <taxon>Anser</taxon>
    </lineage>
</organism>
<accession>A0A8B9CAS7</accession>
<reference evidence="4" key="2">
    <citation type="submission" date="2025-09" db="UniProtKB">
        <authorList>
            <consortium name="Ensembl"/>
        </authorList>
    </citation>
    <scope>IDENTIFICATION</scope>
</reference>
<evidence type="ECO:0000313" key="4">
    <source>
        <dbReference type="Ensembl" id="ENSABRP00000015924.1"/>
    </source>
</evidence>
<dbReference type="AlphaFoldDB" id="A0A8B9CAS7"/>
<dbReference type="InterPro" id="IPR020186">
    <property type="entry name" value="Meiosis-expressed_gene_1"/>
</dbReference>
<dbReference type="PANTHER" id="PTHR17008:SF1">
    <property type="entry name" value="MEIOSIS EXPRESSED GENE 1 PROTEIN HOMOLOG"/>
    <property type="match status" value="1"/>
</dbReference>